<accession>A0A9N9XXT4</accession>
<evidence type="ECO:0000313" key="1">
    <source>
        <dbReference type="EMBL" id="CAG9982006.1"/>
    </source>
</evidence>
<keyword evidence="2" id="KW-1185">Reference proteome</keyword>
<reference evidence="1 2" key="2">
    <citation type="submission" date="2021-10" db="EMBL/GenBank/DDBJ databases">
        <authorList>
            <person name="Piombo E."/>
        </authorList>
    </citation>
    <scope>NUCLEOTIDE SEQUENCE [LARGE SCALE GENOMIC DNA]</scope>
</reference>
<sequence length="97" mass="10387">MRLPNRVAFASASSISMHLHQLRGLGTAGGVAIASASFAQAANAESSYETDPDSSPLVSRDTFRKLANGYPSSVYLEYMYAFGSDLDQLKNAEFTST</sequence>
<proteinExistence type="predicted"/>
<reference evidence="2" key="1">
    <citation type="submission" date="2019-06" db="EMBL/GenBank/DDBJ databases">
        <authorList>
            <person name="Broberg M."/>
        </authorList>
    </citation>
    <scope>NUCLEOTIDE SEQUENCE [LARGE SCALE GENOMIC DNA]</scope>
</reference>
<protein>
    <submittedName>
        <fullName evidence="1">Uncharacterized protein</fullName>
    </submittedName>
</protein>
<organism evidence="1 2">
    <name type="scientific">Clonostachys byssicola</name>
    <dbReference type="NCBI Taxonomy" id="160290"/>
    <lineage>
        <taxon>Eukaryota</taxon>
        <taxon>Fungi</taxon>
        <taxon>Dikarya</taxon>
        <taxon>Ascomycota</taxon>
        <taxon>Pezizomycotina</taxon>
        <taxon>Sordariomycetes</taxon>
        <taxon>Hypocreomycetidae</taxon>
        <taxon>Hypocreales</taxon>
        <taxon>Bionectriaceae</taxon>
        <taxon>Clonostachys</taxon>
    </lineage>
</organism>
<dbReference type="Proteomes" id="UP000754883">
    <property type="component" value="Unassembled WGS sequence"/>
</dbReference>
<dbReference type="EMBL" id="CABFNO020001328">
    <property type="protein sequence ID" value="CAG9982006.1"/>
    <property type="molecule type" value="Genomic_DNA"/>
</dbReference>
<dbReference type="AlphaFoldDB" id="A0A9N9XXT4"/>
<evidence type="ECO:0000313" key="2">
    <source>
        <dbReference type="Proteomes" id="UP000754883"/>
    </source>
</evidence>
<name>A0A9N9XXT4_9HYPO</name>
<comment type="caution">
    <text evidence="1">The sequence shown here is derived from an EMBL/GenBank/DDBJ whole genome shotgun (WGS) entry which is preliminary data.</text>
</comment>
<gene>
    <name evidence="1" type="ORF">CBYS24578_00009575</name>
</gene>